<name>A0AAU7P033_9GAMM</name>
<evidence type="ECO:0000256" key="3">
    <source>
        <dbReference type="ARBA" id="ARBA00022723"/>
    </source>
</evidence>
<keyword evidence="1" id="KW-0813">Transport</keyword>
<evidence type="ECO:0000256" key="2">
    <source>
        <dbReference type="ARBA" id="ARBA00022714"/>
    </source>
</evidence>
<proteinExistence type="inferred from homology"/>
<dbReference type="Proteomes" id="UP001225378">
    <property type="component" value="Chromosome"/>
</dbReference>
<evidence type="ECO:0000256" key="1">
    <source>
        <dbReference type="ARBA" id="ARBA00022448"/>
    </source>
</evidence>
<keyword evidence="3" id="KW-0479">Metal-binding</keyword>
<dbReference type="GO" id="GO:0046872">
    <property type="term" value="F:metal ion binding"/>
    <property type="evidence" value="ECO:0007669"/>
    <property type="project" value="UniProtKB-KW"/>
</dbReference>
<keyword evidence="2" id="KW-0001">2Fe-2S</keyword>
<evidence type="ECO:0000256" key="6">
    <source>
        <dbReference type="ARBA" id="ARBA00023014"/>
    </source>
</evidence>
<accession>A0AAU7P033</accession>
<evidence type="ECO:0000256" key="7">
    <source>
        <dbReference type="ARBA" id="ARBA00034078"/>
    </source>
</evidence>
<keyword evidence="5" id="KW-0408">Iron</keyword>
<dbReference type="RefSeq" id="WP_305908838.1">
    <property type="nucleotide sequence ID" value="NZ_CP157743.1"/>
</dbReference>
<dbReference type="Pfam" id="PF04324">
    <property type="entry name" value="Fer2_BFD"/>
    <property type="match status" value="1"/>
</dbReference>
<keyword evidence="12" id="KW-1185">Reference proteome</keyword>
<evidence type="ECO:0000313" key="12">
    <source>
        <dbReference type="Proteomes" id="UP001225378"/>
    </source>
</evidence>
<keyword evidence="4" id="KW-0249">Electron transport</keyword>
<dbReference type="InterPro" id="IPR041854">
    <property type="entry name" value="BFD-like_2Fe2S-bd_dom_sf"/>
</dbReference>
<dbReference type="PANTHER" id="PTHR37424:SF1">
    <property type="entry name" value="BACTERIOFERRITIN-ASSOCIATED FERREDOXIN"/>
    <property type="match status" value="1"/>
</dbReference>
<evidence type="ECO:0000256" key="4">
    <source>
        <dbReference type="ARBA" id="ARBA00022982"/>
    </source>
</evidence>
<dbReference type="InterPro" id="IPR007419">
    <property type="entry name" value="BFD-like_2Fe2S-bd_dom"/>
</dbReference>
<keyword evidence="6" id="KW-0411">Iron-sulfur</keyword>
<evidence type="ECO:0000256" key="9">
    <source>
        <dbReference type="ARBA" id="ARBA00046332"/>
    </source>
</evidence>
<dbReference type="GO" id="GO:0051537">
    <property type="term" value="F:2 iron, 2 sulfur cluster binding"/>
    <property type="evidence" value="ECO:0007669"/>
    <property type="project" value="UniProtKB-KW"/>
</dbReference>
<evidence type="ECO:0000259" key="10">
    <source>
        <dbReference type="Pfam" id="PF04324"/>
    </source>
</evidence>
<dbReference type="KEGG" id="mech:Q9L42_008660"/>
<dbReference type="InterPro" id="IPR052371">
    <property type="entry name" value="BFD-associated_ferredoxin"/>
</dbReference>
<dbReference type="PANTHER" id="PTHR37424">
    <property type="entry name" value="BACTERIOFERRITIN-ASSOCIATED FERREDOXIN"/>
    <property type="match status" value="1"/>
</dbReference>
<evidence type="ECO:0000313" key="11">
    <source>
        <dbReference type="EMBL" id="XBS22181.1"/>
    </source>
</evidence>
<dbReference type="Gene3D" id="1.10.10.1100">
    <property type="entry name" value="BFD-like [2Fe-2S]-binding domain"/>
    <property type="match status" value="1"/>
</dbReference>
<protein>
    <recommendedName>
        <fullName evidence="8">Bacterioferritin-associated ferredoxin</fullName>
    </recommendedName>
</protein>
<organism evidence="11 12">
    <name type="scientific">Methylomarinum roseum</name>
    <dbReference type="NCBI Taxonomy" id="3067653"/>
    <lineage>
        <taxon>Bacteria</taxon>
        <taxon>Pseudomonadati</taxon>
        <taxon>Pseudomonadota</taxon>
        <taxon>Gammaproteobacteria</taxon>
        <taxon>Methylococcales</taxon>
        <taxon>Methylococcaceae</taxon>
        <taxon>Methylomarinum</taxon>
    </lineage>
</organism>
<comment type="similarity">
    <text evidence="9">Belongs to the Bfd family.</text>
</comment>
<evidence type="ECO:0000256" key="5">
    <source>
        <dbReference type="ARBA" id="ARBA00023004"/>
    </source>
</evidence>
<dbReference type="EMBL" id="CP157743">
    <property type="protein sequence ID" value="XBS22181.1"/>
    <property type="molecule type" value="Genomic_DNA"/>
</dbReference>
<sequence length="66" mass="7305">MYVCVCKAVTDNQLQAAMNEGLCSRRQLFESFGVGSACGKCNKEIRELINQQTEHKLTIAVNELVA</sequence>
<feature type="domain" description="BFD-like [2Fe-2S]-binding" evidence="10">
    <location>
        <begin position="2"/>
        <end position="50"/>
    </location>
</feature>
<comment type="cofactor">
    <cofactor evidence="7">
        <name>[2Fe-2S] cluster</name>
        <dbReference type="ChEBI" id="CHEBI:190135"/>
    </cofactor>
</comment>
<dbReference type="AlphaFoldDB" id="A0AAU7P033"/>
<evidence type="ECO:0000256" key="8">
    <source>
        <dbReference type="ARBA" id="ARBA00039386"/>
    </source>
</evidence>
<reference evidence="11 12" key="1">
    <citation type="journal article" date="2024" name="Microbiology">
        <title>Methylomarinum rosea sp. nov., a novel halophilic methanotrophic bacterium from the hypersaline Lake Elton.</title>
        <authorList>
            <person name="Suleimanov R.Z."/>
            <person name="Oshkin I.Y."/>
            <person name="Danilova O.V."/>
            <person name="Suzina N.E."/>
            <person name="Dedysh S.N."/>
        </authorList>
    </citation>
    <scope>NUCLEOTIDE SEQUENCE [LARGE SCALE GENOMIC DNA]</scope>
    <source>
        <strain evidence="11 12">Ch1-1</strain>
    </source>
</reference>
<gene>
    <name evidence="11" type="ORF">Q9L42_008660</name>
</gene>